<gene>
    <name evidence="2" type="ORF">M951_chr110</name>
    <name evidence="3" type="ORF">M951_chr1221</name>
    <name evidence="4" type="ORF">M951_chr210</name>
    <name evidence="5" type="ORF">M951_chr2211</name>
    <name evidence="6" type="ORF">M951_chr310</name>
    <name evidence="7" type="ORF">M951_chr3195</name>
</gene>
<proteinExistence type="predicted"/>
<geneLocation type="nucleomorph" evidence="4"/>
<evidence type="ECO:0000313" key="7">
    <source>
        <dbReference type="EMBL" id="AIB10092.1"/>
    </source>
</evidence>
<sequence length="59" mass="6414">MKKSIPPPPGKKTKNWVRTHITILTHTHLPIPIPIPTHSETCLPGNAPSSTSRTAGIRV</sequence>
<dbReference type="Proteomes" id="UP000243670">
    <property type="component" value="Nucleomorph 2"/>
</dbReference>
<accession>A0A060DG13</accession>
<evidence type="ECO:0000313" key="3">
    <source>
        <dbReference type="EMBL" id="AIB09700.1"/>
    </source>
</evidence>
<name>A0A060DG13_9EUKA</name>
<dbReference type="Proteomes" id="UP000243670">
    <property type="component" value="Nucleomorph 1"/>
</dbReference>
<dbReference type="EMBL" id="CP006629">
    <property type="protein sequence ID" value="AIB10092.1"/>
    <property type="molecule type" value="Genomic_DNA"/>
</dbReference>
<evidence type="ECO:0000313" key="4">
    <source>
        <dbReference type="EMBL" id="AIB09713.1"/>
    </source>
</evidence>
<dbReference type="EMBL" id="CP006629">
    <property type="protein sequence ID" value="AIB09916.1"/>
    <property type="molecule type" value="Genomic_DNA"/>
</dbReference>
<dbReference type="AlphaFoldDB" id="A0A060DG13"/>
<dbReference type="EMBL" id="CP006628">
    <property type="protein sequence ID" value="AIB09713.1"/>
    <property type="molecule type" value="Genomic_DNA"/>
</dbReference>
<dbReference type="EMBL" id="CP006628">
    <property type="protein sequence ID" value="AIB09903.1"/>
    <property type="molecule type" value="Genomic_DNA"/>
</dbReference>
<dbReference type="EMBL" id="CP006627">
    <property type="protein sequence ID" value="AIB09700.1"/>
    <property type="molecule type" value="Genomic_DNA"/>
</dbReference>
<evidence type="ECO:0000313" key="2">
    <source>
        <dbReference type="EMBL" id="AIB09497.1"/>
    </source>
</evidence>
<organism evidence="4 8">
    <name type="scientific">Lotharella oceanica</name>
    <dbReference type="NCBI Taxonomy" id="641309"/>
    <lineage>
        <taxon>Eukaryota</taxon>
        <taxon>Sar</taxon>
        <taxon>Rhizaria</taxon>
        <taxon>Cercozoa</taxon>
        <taxon>Chlorarachniophyceae</taxon>
        <taxon>Lotharella</taxon>
    </lineage>
</organism>
<evidence type="ECO:0000313" key="8">
    <source>
        <dbReference type="Proteomes" id="UP000243670"/>
    </source>
</evidence>
<evidence type="ECO:0000256" key="1">
    <source>
        <dbReference type="SAM" id="MobiDB-lite"/>
    </source>
</evidence>
<feature type="region of interest" description="Disordered" evidence="1">
    <location>
        <begin position="40"/>
        <end position="59"/>
    </location>
</feature>
<evidence type="ECO:0000313" key="6">
    <source>
        <dbReference type="EMBL" id="AIB09916.1"/>
    </source>
</evidence>
<dbReference type="EMBL" id="CP006627">
    <property type="protein sequence ID" value="AIB09497.1"/>
    <property type="molecule type" value="Genomic_DNA"/>
</dbReference>
<dbReference type="Proteomes" id="UP000243670">
    <property type="component" value="Nucleomorph 3"/>
</dbReference>
<protein>
    <submittedName>
        <fullName evidence="4">Uncharacterized protein</fullName>
    </submittedName>
</protein>
<reference evidence="4 8" key="1">
    <citation type="journal article" date="2014" name="BMC Genomics">
        <title>Nucleomorph and plastid genome sequences of the chlorarachniophyte Lotharella oceanica: convergent reductive evolution and frequent recombination in nucleomorph-bearing algae.</title>
        <authorList>
            <person name="Tanifuji G."/>
            <person name="Onodera N.T."/>
            <person name="Brown M.W."/>
            <person name="Curtis B.A."/>
            <person name="Roger A.J."/>
            <person name="Ka-Shu Wong G."/>
            <person name="Melkonian M."/>
            <person name="Archibald J.M."/>
        </authorList>
    </citation>
    <scope>NUCLEOTIDE SEQUENCE [LARGE SCALE GENOMIC DNA]</scope>
    <source>
        <strain evidence="4 8">CCMP622</strain>
    </source>
</reference>
<keyword evidence="4" id="KW-0542">Nucleomorph</keyword>
<feature type="compositionally biased region" description="Polar residues" evidence="1">
    <location>
        <begin position="47"/>
        <end position="59"/>
    </location>
</feature>
<evidence type="ECO:0000313" key="5">
    <source>
        <dbReference type="EMBL" id="AIB09903.1"/>
    </source>
</evidence>